<reference evidence="4" key="1">
    <citation type="submission" date="2019-11" db="EMBL/GenBank/DDBJ databases">
        <authorList>
            <person name="Feng L."/>
        </authorList>
    </citation>
    <scope>NUCLEOTIDE SEQUENCE</scope>
    <source>
        <strain evidence="4">CnexileLFYP112</strain>
    </source>
</reference>
<dbReference type="CDD" id="cd05121">
    <property type="entry name" value="ABC1_ADCK3-like"/>
    <property type="match status" value="1"/>
</dbReference>
<name>A0A6N2TLL0_9FIRM</name>
<dbReference type="PANTHER" id="PTHR10566:SF113">
    <property type="entry name" value="PROTEIN ACTIVITY OF BC1 COMPLEX KINASE 7, CHLOROPLASTIC"/>
    <property type="match status" value="1"/>
</dbReference>
<evidence type="ECO:0000256" key="1">
    <source>
        <dbReference type="ARBA" id="ARBA00009670"/>
    </source>
</evidence>
<feature type="domain" description="ABC1 atypical kinase-like" evidence="3">
    <location>
        <begin position="69"/>
        <end position="308"/>
    </location>
</feature>
<dbReference type="Pfam" id="PF03109">
    <property type="entry name" value="ABC1"/>
    <property type="match status" value="1"/>
</dbReference>
<evidence type="ECO:0000313" key="4">
    <source>
        <dbReference type="EMBL" id="VYT06317.1"/>
    </source>
</evidence>
<dbReference type="InterPro" id="IPR011009">
    <property type="entry name" value="Kinase-like_dom_sf"/>
</dbReference>
<proteinExistence type="inferred from homology"/>
<sequence length="527" mass="59947">MGRQESQEYKERLKEMTGVLRKHNITRGVSPEKLRLILEDLGPTFIKLGQIMSMHSDILPKRYCDELMRLRSEVAPMSFSEVEEVLREAYGCPWKEIFKKIEELPLGSASIAQVHKAVLRDGEEVVVKIQRKGIYDKMARDIGLLHRAVKLLPPVSLKGMVDLDMVLDELWAVTREEMNFLTEASNLEEFARRNKDIVFVGAPKMYHEYTNRYVLVMEYIDGYAVDDKENLLRDGYDLEEVGIKLIDNYIKQVMDDGFFHADPHPGNVKIRGGKIIWIDMGMMGRLTERDRELIGNAVEGIAMSDIGMIQDAVMALGDFKEPPDQSCLYEGISNLLSQYGTADMGSIDIAKVTMSLMEVMKENKIIMPHGLTMLARGLTHMEGVLADIAPELNMVEIASRHMAGKMLKEKDWKQELKNSGKTIYRSFHKAINIPSLISDILQGYLKGQTKINLDLHASMELERLLRRLVRNVVMGLWVMALLISSSIICTTNMKPKIWGIPALGAFGYLIAFAIVMYVFLKHIFSRK</sequence>
<protein>
    <recommendedName>
        <fullName evidence="3">ABC1 atypical kinase-like domain-containing protein</fullName>
    </recommendedName>
</protein>
<dbReference type="InterPro" id="IPR004147">
    <property type="entry name" value="ABC1_dom"/>
</dbReference>
<evidence type="ECO:0000259" key="3">
    <source>
        <dbReference type="Pfam" id="PF03109"/>
    </source>
</evidence>
<keyword evidence="2" id="KW-0472">Membrane</keyword>
<dbReference type="SUPFAM" id="SSF56112">
    <property type="entry name" value="Protein kinase-like (PK-like)"/>
    <property type="match status" value="1"/>
</dbReference>
<feature type="transmembrane region" description="Helical" evidence="2">
    <location>
        <begin position="468"/>
        <end position="488"/>
    </location>
</feature>
<evidence type="ECO:0000256" key="2">
    <source>
        <dbReference type="SAM" id="Phobius"/>
    </source>
</evidence>
<comment type="similarity">
    <text evidence="1">Belongs to the protein kinase superfamily. ADCK protein kinase family.</text>
</comment>
<dbReference type="PANTHER" id="PTHR10566">
    <property type="entry name" value="CHAPERONE-ACTIVITY OF BC1 COMPLEX CABC1 -RELATED"/>
    <property type="match status" value="1"/>
</dbReference>
<dbReference type="GO" id="GO:0016740">
    <property type="term" value="F:transferase activity"/>
    <property type="evidence" value="ECO:0007669"/>
    <property type="project" value="UniProtKB-KW"/>
</dbReference>
<keyword evidence="4" id="KW-0808">Transferase</keyword>
<dbReference type="InterPro" id="IPR050154">
    <property type="entry name" value="UbiB_kinase"/>
</dbReference>
<keyword evidence="2" id="KW-0812">Transmembrane</keyword>
<accession>A0A6N2TLL0</accession>
<dbReference type="AlphaFoldDB" id="A0A6N2TLL0"/>
<gene>
    <name evidence="4" type="primary">ubiB</name>
    <name evidence="4" type="ORF">CNLFYP112_00419</name>
</gene>
<feature type="transmembrane region" description="Helical" evidence="2">
    <location>
        <begin position="500"/>
        <end position="520"/>
    </location>
</feature>
<keyword evidence="2" id="KW-1133">Transmembrane helix</keyword>
<organism evidence="4">
    <name type="scientific">[Clostridium] nexile</name>
    <dbReference type="NCBI Taxonomy" id="29361"/>
    <lineage>
        <taxon>Bacteria</taxon>
        <taxon>Bacillati</taxon>
        <taxon>Bacillota</taxon>
        <taxon>Clostridia</taxon>
        <taxon>Lachnospirales</taxon>
        <taxon>Lachnospiraceae</taxon>
        <taxon>Tyzzerella</taxon>
    </lineage>
</organism>
<dbReference type="EMBL" id="CACRTG010000012">
    <property type="protein sequence ID" value="VYT06317.1"/>
    <property type="molecule type" value="Genomic_DNA"/>
</dbReference>